<keyword evidence="2" id="KW-1185">Reference proteome</keyword>
<name>A0ABV1RT93_9BACT</name>
<gene>
    <name evidence="1" type="ORF">ABS362_08515</name>
</gene>
<dbReference type="Proteomes" id="UP001476807">
    <property type="component" value="Unassembled WGS sequence"/>
</dbReference>
<evidence type="ECO:0000313" key="2">
    <source>
        <dbReference type="Proteomes" id="UP001476807"/>
    </source>
</evidence>
<sequence length="276" mass="31884">MENLIRQQPSGTDSQVYRITYEAFSKFSNTLMRCRTIDEIAYTLRIHLKYLFNFHVFRVNFSWEEYSIQINVSPTNATVKELDSLLPHEVILHQAKRPMHWTDPGSLSLPDEFSMPPDEEAKLWGWRFERLDCQLVISLLSGKSKYFSGRDATFIKLVAESLESKLLELCLFRVLDKKNQVISNINQQQQEVIRQRTSEIAAKNEKLVEISIMNAHQVREPLSRILGLISLVDFCKTPEQMKLQVLPRLKQSAADLDETLKEVITKATAEVANLKA</sequence>
<accession>A0ABV1RT93</accession>
<organism evidence="1 2">
    <name type="scientific">Pontibacter populi</name>
    <dbReference type="NCBI Taxonomy" id="890055"/>
    <lineage>
        <taxon>Bacteria</taxon>
        <taxon>Pseudomonadati</taxon>
        <taxon>Bacteroidota</taxon>
        <taxon>Cytophagia</taxon>
        <taxon>Cytophagales</taxon>
        <taxon>Hymenobacteraceae</taxon>
        <taxon>Pontibacter</taxon>
    </lineage>
</organism>
<reference evidence="1 2" key="1">
    <citation type="submission" date="2024-06" db="EMBL/GenBank/DDBJ databases">
        <title>Pontibacter populi HYL7-15.</title>
        <authorList>
            <person name="Kim M.K."/>
        </authorList>
    </citation>
    <scope>NUCLEOTIDE SEQUENCE [LARGE SCALE GENOMIC DNA]</scope>
    <source>
        <strain evidence="1 2">HYL7-15</strain>
    </source>
</reference>
<proteinExistence type="predicted"/>
<evidence type="ECO:0000313" key="1">
    <source>
        <dbReference type="EMBL" id="MER2997588.1"/>
    </source>
</evidence>
<dbReference type="EMBL" id="JBEOKT010000006">
    <property type="protein sequence ID" value="MER2997588.1"/>
    <property type="molecule type" value="Genomic_DNA"/>
</dbReference>
<dbReference type="RefSeq" id="WP_350411991.1">
    <property type="nucleotide sequence ID" value="NZ_JBEOKT010000006.1"/>
</dbReference>
<comment type="caution">
    <text evidence="1">The sequence shown here is derived from an EMBL/GenBank/DDBJ whole genome shotgun (WGS) entry which is preliminary data.</text>
</comment>
<evidence type="ECO:0008006" key="3">
    <source>
        <dbReference type="Google" id="ProtNLM"/>
    </source>
</evidence>
<protein>
    <recommendedName>
        <fullName evidence="3">Signal transduction histidine kinase dimerisation/phosphoacceptor domain-containing protein</fullName>
    </recommendedName>
</protein>